<keyword evidence="3" id="KW-1185">Reference proteome</keyword>
<dbReference type="EMBL" id="QLLO01000004">
    <property type="protein sequence ID" value="RAJ15071.1"/>
    <property type="molecule type" value="Genomic_DNA"/>
</dbReference>
<organism evidence="2 3">
    <name type="scientific">Olleya aquimaris</name>
    <dbReference type="NCBI Taxonomy" id="639310"/>
    <lineage>
        <taxon>Bacteria</taxon>
        <taxon>Pseudomonadati</taxon>
        <taxon>Bacteroidota</taxon>
        <taxon>Flavobacteriia</taxon>
        <taxon>Flavobacteriales</taxon>
        <taxon>Flavobacteriaceae</taxon>
    </lineage>
</organism>
<evidence type="ECO:0000313" key="3">
    <source>
        <dbReference type="Proteomes" id="UP000248703"/>
    </source>
</evidence>
<dbReference type="RefSeq" id="WP_111659740.1">
    <property type="nucleotide sequence ID" value="NZ_QLLO01000004.1"/>
</dbReference>
<feature type="chain" id="PRO_5016278648" evidence="1">
    <location>
        <begin position="21"/>
        <end position="143"/>
    </location>
</feature>
<accession>A0A327REE0</accession>
<proteinExistence type="predicted"/>
<evidence type="ECO:0000313" key="2">
    <source>
        <dbReference type="EMBL" id="RAJ15071.1"/>
    </source>
</evidence>
<dbReference type="Proteomes" id="UP000248703">
    <property type="component" value="Unassembled WGS sequence"/>
</dbReference>
<dbReference type="AlphaFoldDB" id="A0A327REE0"/>
<name>A0A327REE0_9FLAO</name>
<evidence type="ECO:0000256" key="1">
    <source>
        <dbReference type="SAM" id="SignalP"/>
    </source>
</evidence>
<keyword evidence="1" id="KW-0732">Signal</keyword>
<comment type="caution">
    <text evidence="2">The sequence shown here is derived from an EMBL/GenBank/DDBJ whole genome shotgun (WGS) entry which is preliminary data.</text>
</comment>
<gene>
    <name evidence="2" type="ORF">LY08_01420</name>
</gene>
<protein>
    <submittedName>
        <fullName evidence="2">Uncharacterized protein</fullName>
    </submittedName>
</protein>
<sequence>MKRTILIIATVVFGLLNANATNLKTDGNSVTPVDITKKELVEVYDWTVVTTSGEFSGTAATLFEAKKRSNLVGQNEVVLERKITNYFVLKSEMFKKESRLYFWEVKSEKGYAKGFSSSEFSAKQMIHLVAKGDIMSYKIIASK</sequence>
<dbReference type="OrthoDB" id="1373944at2"/>
<reference evidence="2 3" key="1">
    <citation type="submission" date="2018-06" db="EMBL/GenBank/DDBJ databases">
        <title>Genomic Encyclopedia of Archaeal and Bacterial Type Strains, Phase II (KMG-II): from individual species to whole genera.</title>
        <authorList>
            <person name="Goeker M."/>
        </authorList>
    </citation>
    <scope>NUCLEOTIDE SEQUENCE [LARGE SCALE GENOMIC DNA]</scope>
    <source>
        <strain evidence="2 3">DSM 24464</strain>
    </source>
</reference>
<feature type="signal peptide" evidence="1">
    <location>
        <begin position="1"/>
        <end position="20"/>
    </location>
</feature>